<sequence length="176" mass="18095">MTSTADCSLSSSLVSGADVQSLSSPDTPPPACSFANVTVSLPSAFPVPPLPPPSLRSGILVSGVSSFPVPDLSTIYVLGAPSSSRPSSISHAVVLSSQPSGNTSKSISSSVIPTGNFQLKVYNKLASASSTLATPRSIPGHILLPAPKDEVRRTMPVKFELNSLIISFNDIVNCTS</sequence>
<protein>
    <submittedName>
        <fullName evidence="2">Uncharacterized protein</fullName>
    </submittedName>
</protein>
<comment type="caution">
    <text evidence="2">The sequence shown here is derived from an EMBL/GenBank/DDBJ whole genome shotgun (WGS) entry which is preliminary data.</text>
</comment>
<name>A0A9Q1GQW0_9CARY</name>
<dbReference type="EMBL" id="JAKOGI010000057">
    <property type="protein sequence ID" value="KAJ8446304.1"/>
    <property type="molecule type" value="Genomic_DNA"/>
</dbReference>
<evidence type="ECO:0000256" key="1">
    <source>
        <dbReference type="SAM" id="MobiDB-lite"/>
    </source>
</evidence>
<evidence type="ECO:0000313" key="4">
    <source>
        <dbReference type="Proteomes" id="UP001153076"/>
    </source>
</evidence>
<dbReference type="Proteomes" id="UP001153076">
    <property type="component" value="Unassembled WGS sequence"/>
</dbReference>
<dbReference type="AlphaFoldDB" id="A0A9Q1GQW0"/>
<reference evidence="2" key="1">
    <citation type="submission" date="2022-04" db="EMBL/GenBank/DDBJ databases">
        <title>Carnegiea gigantea Genome sequencing and assembly v2.</title>
        <authorList>
            <person name="Copetti D."/>
            <person name="Sanderson M.J."/>
            <person name="Burquez A."/>
            <person name="Wojciechowski M.F."/>
        </authorList>
    </citation>
    <scope>NUCLEOTIDE SEQUENCE</scope>
    <source>
        <strain evidence="2">SGP5-SGP5p</strain>
        <tissue evidence="2">Aerial part</tissue>
    </source>
</reference>
<evidence type="ECO:0000313" key="2">
    <source>
        <dbReference type="EMBL" id="KAJ8423691.1"/>
    </source>
</evidence>
<gene>
    <name evidence="3" type="ORF">Cgig2_005835</name>
    <name evidence="2" type="ORF">Cgig2_012246</name>
</gene>
<organism evidence="2 4">
    <name type="scientific">Carnegiea gigantea</name>
    <dbReference type="NCBI Taxonomy" id="171969"/>
    <lineage>
        <taxon>Eukaryota</taxon>
        <taxon>Viridiplantae</taxon>
        <taxon>Streptophyta</taxon>
        <taxon>Embryophyta</taxon>
        <taxon>Tracheophyta</taxon>
        <taxon>Spermatophyta</taxon>
        <taxon>Magnoliopsida</taxon>
        <taxon>eudicotyledons</taxon>
        <taxon>Gunneridae</taxon>
        <taxon>Pentapetalae</taxon>
        <taxon>Caryophyllales</taxon>
        <taxon>Cactineae</taxon>
        <taxon>Cactaceae</taxon>
        <taxon>Cactoideae</taxon>
        <taxon>Echinocereeae</taxon>
        <taxon>Carnegiea</taxon>
    </lineage>
</organism>
<feature type="region of interest" description="Disordered" evidence="1">
    <location>
        <begin position="1"/>
        <end position="25"/>
    </location>
</feature>
<proteinExistence type="predicted"/>
<evidence type="ECO:0000313" key="3">
    <source>
        <dbReference type="EMBL" id="KAJ8446304.1"/>
    </source>
</evidence>
<keyword evidence="4" id="KW-1185">Reference proteome</keyword>
<accession>A0A9Q1GQW0</accession>
<dbReference type="EMBL" id="JAKOGI010001900">
    <property type="protein sequence ID" value="KAJ8423691.1"/>
    <property type="molecule type" value="Genomic_DNA"/>
</dbReference>